<feature type="domain" description="4Fe-4S ferredoxin-type" evidence="7">
    <location>
        <begin position="2"/>
        <end position="30"/>
    </location>
</feature>
<dbReference type="GO" id="GO:0051536">
    <property type="term" value="F:iron-sulfur cluster binding"/>
    <property type="evidence" value="ECO:0007669"/>
    <property type="project" value="UniProtKB-KW"/>
</dbReference>
<dbReference type="InterPro" id="IPR017896">
    <property type="entry name" value="4Fe4S_Fe-S-bd"/>
</dbReference>
<evidence type="ECO:0000256" key="2">
    <source>
        <dbReference type="ARBA" id="ARBA00022723"/>
    </source>
</evidence>
<evidence type="ECO:0000256" key="3">
    <source>
        <dbReference type="ARBA" id="ARBA00022982"/>
    </source>
</evidence>
<dbReference type="Gene3D" id="3.30.70.20">
    <property type="match status" value="1"/>
</dbReference>
<sequence length="63" mass="6879">MKIPVIDFEACEGCGTCEAICPDVFKVKEDGKAYVVNPKGCETCNCQEAVDSCPVECIKMEEQ</sequence>
<dbReference type="AlphaFoldDB" id="A0A2U3QHX9"/>
<dbReference type="PROSITE" id="PS51379">
    <property type="entry name" value="4FE4S_FER_2"/>
    <property type="match status" value="2"/>
</dbReference>
<keyword evidence="3 6" id="KW-0249">Electron transport</keyword>
<organism evidence="8 9">
    <name type="scientific">Candidatus Sulfobium mesophilum</name>
    <dbReference type="NCBI Taxonomy" id="2016548"/>
    <lineage>
        <taxon>Bacteria</taxon>
        <taxon>Pseudomonadati</taxon>
        <taxon>Nitrospirota</taxon>
        <taxon>Nitrospiria</taxon>
        <taxon>Nitrospirales</taxon>
        <taxon>Nitrospiraceae</taxon>
        <taxon>Candidatus Sulfobium</taxon>
    </lineage>
</organism>
<dbReference type="PANTHER" id="PTHR36923">
    <property type="entry name" value="FERREDOXIN"/>
    <property type="match status" value="1"/>
</dbReference>
<comment type="function">
    <text evidence="6">Ferredoxins are iron-sulfur proteins that transfer electrons in a wide variety of metabolic reactions.</text>
</comment>
<accession>A0A2U3QHX9</accession>
<reference evidence="9" key="1">
    <citation type="submission" date="2018-03" db="EMBL/GenBank/DDBJ databases">
        <authorList>
            <person name="Zecchin S."/>
        </authorList>
    </citation>
    <scope>NUCLEOTIDE SEQUENCE [LARGE SCALE GENOMIC DNA]</scope>
</reference>
<evidence type="ECO:0000313" key="9">
    <source>
        <dbReference type="Proteomes" id="UP000245125"/>
    </source>
</evidence>
<evidence type="ECO:0000256" key="5">
    <source>
        <dbReference type="ARBA" id="ARBA00023014"/>
    </source>
</evidence>
<proteinExistence type="predicted"/>
<evidence type="ECO:0000256" key="4">
    <source>
        <dbReference type="ARBA" id="ARBA00023004"/>
    </source>
</evidence>
<evidence type="ECO:0000256" key="1">
    <source>
        <dbReference type="ARBA" id="ARBA00022448"/>
    </source>
</evidence>
<dbReference type="PRINTS" id="PR00352">
    <property type="entry name" value="3FE4SFRDOXIN"/>
</dbReference>
<gene>
    <name evidence="8" type="primary">fdx</name>
    <name evidence="8" type="ORF">NBG4_40015</name>
</gene>
<dbReference type="Proteomes" id="UP000245125">
    <property type="component" value="Unassembled WGS sequence"/>
</dbReference>
<dbReference type="PANTHER" id="PTHR36923:SF3">
    <property type="entry name" value="FERREDOXIN"/>
    <property type="match status" value="1"/>
</dbReference>
<protein>
    <recommendedName>
        <fullName evidence="6">Ferredoxin</fullName>
    </recommendedName>
</protein>
<evidence type="ECO:0000256" key="6">
    <source>
        <dbReference type="RuleBase" id="RU368020"/>
    </source>
</evidence>
<dbReference type="Pfam" id="PF13370">
    <property type="entry name" value="Fer4_13"/>
    <property type="match status" value="1"/>
</dbReference>
<dbReference type="InterPro" id="IPR001080">
    <property type="entry name" value="3Fe4S_ferredoxin"/>
</dbReference>
<keyword evidence="4 6" id="KW-0408">Iron</keyword>
<dbReference type="InterPro" id="IPR051269">
    <property type="entry name" value="Fe-S_cluster_ET"/>
</dbReference>
<dbReference type="PROSITE" id="PS00198">
    <property type="entry name" value="4FE4S_FER_1"/>
    <property type="match status" value="1"/>
</dbReference>
<feature type="domain" description="4Fe-4S ferredoxin-type" evidence="7">
    <location>
        <begin position="32"/>
        <end position="63"/>
    </location>
</feature>
<keyword evidence="1 6" id="KW-0813">Transport</keyword>
<name>A0A2U3QHX9_9BACT</name>
<dbReference type="OrthoDB" id="9770306at2"/>
<dbReference type="EMBL" id="OUUY01000086">
    <property type="protein sequence ID" value="SPQ00975.1"/>
    <property type="molecule type" value="Genomic_DNA"/>
</dbReference>
<evidence type="ECO:0000259" key="7">
    <source>
        <dbReference type="PROSITE" id="PS51379"/>
    </source>
</evidence>
<dbReference type="SUPFAM" id="SSF54862">
    <property type="entry name" value="4Fe-4S ferredoxins"/>
    <property type="match status" value="1"/>
</dbReference>
<dbReference type="GO" id="GO:0005506">
    <property type="term" value="F:iron ion binding"/>
    <property type="evidence" value="ECO:0007669"/>
    <property type="project" value="UniProtKB-UniRule"/>
</dbReference>
<dbReference type="GO" id="GO:0009055">
    <property type="term" value="F:electron transfer activity"/>
    <property type="evidence" value="ECO:0007669"/>
    <property type="project" value="UniProtKB-UniRule"/>
</dbReference>
<keyword evidence="2 6" id="KW-0479">Metal-binding</keyword>
<keyword evidence="9" id="KW-1185">Reference proteome</keyword>
<dbReference type="InterPro" id="IPR017900">
    <property type="entry name" value="4Fe4S_Fe_S_CS"/>
</dbReference>
<keyword evidence="5 6" id="KW-0411">Iron-sulfur</keyword>
<evidence type="ECO:0000313" key="8">
    <source>
        <dbReference type="EMBL" id="SPQ00975.1"/>
    </source>
</evidence>